<dbReference type="EMBL" id="CP048409">
    <property type="protein sequence ID" value="QIA08439.1"/>
    <property type="molecule type" value="Genomic_DNA"/>
</dbReference>
<dbReference type="Gene3D" id="3.40.50.300">
    <property type="entry name" value="P-loop containing nucleotide triphosphate hydrolases"/>
    <property type="match status" value="1"/>
</dbReference>
<proteinExistence type="predicted"/>
<keyword evidence="2" id="KW-0547">Nucleotide-binding</keyword>
<name>A0A6C0RE94_9BACT</name>
<evidence type="ECO:0000259" key="1">
    <source>
        <dbReference type="Pfam" id="PF13521"/>
    </source>
</evidence>
<dbReference type="AlphaFoldDB" id="A0A6C0RE94"/>
<sequence>MSTKVCGQLLFYLSFTPLWHYWAILNGKKTLKKLKKKTKIVAITGAESTGKSTLAKALAKHYNLPFVPEFARGYVEQLQRSYTYEDVILIAQKQVEQYNEMVSKQVPLIILDTWLLITKIWLDVVYGIVPEWIDQTIKETRIDVFLVCDTDLPWVPDSVRENGGTDREKLQQTYIQELEKYQFPYQIIKGNYEERKKGAIQFISGLDTA</sequence>
<keyword evidence="3" id="KW-1185">Reference proteome</keyword>
<dbReference type="Proteomes" id="UP000474630">
    <property type="component" value="Chromosome"/>
</dbReference>
<organism evidence="2 3">
    <name type="scientific">Draconibacterium halophilum</name>
    <dbReference type="NCBI Taxonomy" id="2706887"/>
    <lineage>
        <taxon>Bacteria</taxon>
        <taxon>Pseudomonadati</taxon>
        <taxon>Bacteroidota</taxon>
        <taxon>Bacteroidia</taxon>
        <taxon>Marinilabiliales</taxon>
        <taxon>Prolixibacteraceae</taxon>
        <taxon>Draconibacterium</taxon>
    </lineage>
</organism>
<evidence type="ECO:0000313" key="3">
    <source>
        <dbReference type="Proteomes" id="UP000474630"/>
    </source>
</evidence>
<keyword evidence="2" id="KW-0067">ATP-binding</keyword>
<feature type="domain" description="NadR/Ttd14 AAA" evidence="1">
    <location>
        <begin position="41"/>
        <end position="195"/>
    </location>
</feature>
<dbReference type="KEGG" id="drc:G0Q07_12275"/>
<reference evidence="2 3" key="1">
    <citation type="submission" date="2020-02" db="EMBL/GenBank/DDBJ databases">
        <title>Genome sequencing for Draconibacterium sp. strain M1.</title>
        <authorList>
            <person name="Park S.-J."/>
        </authorList>
    </citation>
    <scope>NUCLEOTIDE SEQUENCE [LARGE SCALE GENOMIC DNA]</scope>
    <source>
        <strain evidence="2 3">M1</strain>
    </source>
</reference>
<gene>
    <name evidence="2" type="ORF">G0Q07_12275</name>
</gene>
<accession>A0A6C0RE94</accession>
<dbReference type="SUPFAM" id="SSF52540">
    <property type="entry name" value="P-loop containing nucleoside triphosphate hydrolases"/>
    <property type="match status" value="1"/>
</dbReference>
<dbReference type="PANTHER" id="PTHR37512:SF1">
    <property type="entry name" value="NADR_TTD14 AAA DOMAIN-CONTAINING PROTEIN"/>
    <property type="match status" value="1"/>
</dbReference>
<protein>
    <submittedName>
        <fullName evidence="2">ATP-binding protein</fullName>
    </submittedName>
</protein>
<dbReference type="InterPro" id="IPR052735">
    <property type="entry name" value="NAD_biosynth-regulator"/>
</dbReference>
<dbReference type="Pfam" id="PF13521">
    <property type="entry name" value="AAA_28"/>
    <property type="match status" value="1"/>
</dbReference>
<dbReference type="InterPro" id="IPR038727">
    <property type="entry name" value="NadR/Ttd14_AAA_dom"/>
</dbReference>
<dbReference type="GO" id="GO:0005524">
    <property type="term" value="F:ATP binding"/>
    <property type="evidence" value="ECO:0007669"/>
    <property type="project" value="UniProtKB-KW"/>
</dbReference>
<dbReference type="PANTHER" id="PTHR37512">
    <property type="entry name" value="TRIFUNCTIONAL NAD BIOSYNTHESIS/REGULATOR PROTEIN NADR"/>
    <property type="match status" value="1"/>
</dbReference>
<dbReference type="InterPro" id="IPR027417">
    <property type="entry name" value="P-loop_NTPase"/>
</dbReference>
<evidence type="ECO:0000313" key="2">
    <source>
        <dbReference type="EMBL" id="QIA08439.1"/>
    </source>
</evidence>